<gene>
    <name evidence="2" type="primary">ATP8</name>
</gene>
<evidence type="ECO:0000313" key="2">
    <source>
        <dbReference type="EMBL" id="AJF22803.1"/>
    </source>
</evidence>
<keyword evidence="1" id="KW-0732">Signal</keyword>
<dbReference type="SMR" id="A0A0U1YWM3"/>
<name>A0A0U1YWM3_9CRUS</name>
<reference evidence="2" key="2">
    <citation type="journal article" date="2016" name="Mitochondrial DNA">
        <title>The complete mitochondrial genome of a deep-water Baikalian amphipoda Brachyuropus grewingkii (Dybowsky, 1874).</title>
        <authorList>
            <person name="Romanova E.V."/>
            <person name="Mikhailov K.V."/>
            <person name="Logacheva M.D."/>
            <person name="Kamaltynov R.M."/>
            <person name="Aleoshin V.V."/>
            <person name="Sherbakov D.Y."/>
        </authorList>
    </citation>
    <scope>NUCLEOTIDE SEQUENCE</scope>
</reference>
<protein>
    <submittedName>
        <fullName evidence="2">ATP synthase F0 subunit 8</fullName>
    </submittedName>
</protein>
<dbReference type="RefSeq" id="YP_009118042.1">
    <property type="nucleotide sequence ID" value="NC_026309.1"/>
</dbReference>
<dbReference type="AlphaFoldDB" id="A0A0U1YWM3"/>
<keyword evidence="2" id="KW-0496">Mitochondrion</keyword>
<evidence type="ECO:0000256" key="1">
    <source>
        <dbReference type="SAM" id="SignalP"/>
    </source>
</evidence>
<accession>A0A0U1YWM3</accession>
<reference evidence="2" key="1">
    <citation type="journal article" date="2016" name="BMC Genomics">
        <title>Evolution of mitochondrial genomes in Baikalian amphipods.</title>
        <authorList>
            <person name="Romanova E.V."/>
            <person name="Aleoshin V.V."/>
            <person name="Kamaltynov R.M."/>
            <person name="Mikhailov K.V."/>
            <person name="Logacheva M.D."/>
            <person name="Sirotinina E.A."/>
            <person name="Gornov A.Y."/>
            <person name="Anikin A.S."/>
            <person name="Sherbakov D.Y."/>
        </authorList>
    </citation>
    <scope>NUCLEOTIDE SEQUENCE</scope>
</reference>
<feature type="signal peptide" evidence="1">
    <location>
        <begin position="1"/>
        <end position="25"/>
    </location>
</feature>
<sequence>MPQMAPIMWLPLFILIILLVSLTKSTIYFTSNKSLTKPAHKNPYFNTTWLW</sequence>
<dbReference type="GeneID" id="22975941"/>
<geneLocation type="mitochondrion" evidence="2"/>
<dbReference type="EMBL" id="KP161875">
    <property type="protein sequence ID" value="AJF22803.1"/>
    <property type="molecule type" value="Genomic_DNA"/>
</dbReference>
<proteinExistence type="predicted"/>
<dbReference type="CTD" id="4509"/>
<organism evidence="2">
    <name type="scientific">Brachyuropus grewingkii</name>
    <dbReference type="NCBI Taxonomy" id="686699"/>
    <lineage>
        <taxon>Eukaryota</taxon>
        <taxon>Metazoa</taxon>
        <taxon>Ecdysozoa</taxon>
        <taxon>Arthropoda</taxon>
        <taxon>Crustacea</taxon>
        <taxon>Multicrustacea</taxon>
        <taxon>Malacostraca</taxon>
        <taxon>Eumalacostraca</taxon>
        <taxon>Peracarida</taxon>
        <taxon>Amphipoda</taxon>
        <taxon>Senticaudata</taxon>
        <taxon>Gammarida</taxon>
        <taxon>Gammaridira</taxon>
        <taxon>Gammaroidea</taxon>
        <taxon>Acanthogammaridae</taxon>
        <taxon>Acanthogammarinae</taxon>
        <taxon>Brachyuropus</taxon>
    </lineage>
</organism>
<feature type="chain" id="PRO_5006829720" evidence="1">
    <location>
        <begin position="26"/>
        <end position="51"/>
    </location>
</feature>